<dbReference type="Proteomes" id="UP001320326">
    <property type="component" value="Chromosome"/>
</dbReference>
<keyword evidence="3" id="KW-1185">Reference proteome</keyword>
<evidence type="ECO:0000259" key="1">
    <source>
        <dbReference type="PROSITE" id="PS50042"/>
    </source>
</evidence>
<dbReference type="SUPFAM" id="SSF51206">
    <property type="entry name" value="cAMP-binding domain-like"/>
    <property type="match status" value="1"/>
</dbReference>
<dbReference type="PROSITE" id="PS50042">
    <property type="entry name" value="CNMP_BINDING_3"/>
    <property type="match status" value="1"/>
</dbReference>
<dbReference type="RefSeq" id="WP_237246493.1">
    <property type="nucleotide sequence ID" value="NZ_AP023423.1"/>
</dbReference>
<feature type="domain" description="Cyclic nucleotide-binding" evidence="1">
    <location>
        <begin position="1"/>
        <end position="93"/>
    </location>
</feature>
<evidence type="ECO:0000313" key="2">
    <source>
        <dbReference type="EMBL" id="BCK87938.1"/>
    </source>
</evidence>
<protein>
    <recommendedName>
        <fullName evidence="1">Cyclic nucleotide-binding domain-containing protein</fullName>
    </recommendedName>
</protein>
<dbReference type="PANTHER" id="PTHR24567:SF74">
    <property type="entry name" value="HTH-TYPE TRANSCRIPTIONAL REGULATOR ARCR"/>
    <property type="match status" value="1"/>
</dbReference>
<dbReference type="Pfam" id="PF00027">
    <property type="entry name" value="cNMP_binding"/>
    <property type="match status" value="1"/>
</dbReference>
<dbReference type="KEGG" id="seme:MIZ01_1735"/>
<dbReference type="EMBL" id="AP023423">
    <property type="protein sequence ID" value="BCK87938.1"/>
    <property type="molecule type" value="Genomic_DNA"/>
</dbReference>
<evidence type="ECO:0000313" key="3">
    <source>
        <dbReference type="Proteomes" id="UP001320326"/>
    </source>
</evidence>
<dbReference type="InterPro" id="IPR050397">
    <property type="entry name" value="Env_Response_Regulators"/>
</dbReference>
<organism evidence="2 3">
    <name type="scientific">Sideroxyarcus emersonii</name>
    <dbReference type="NCBI Taxonomy" id="2764705"/>
    <lineage>
        <taxon>Bacteria</taxon>
        <taxon>Pseudomonadati</taxon>
        <taxon>Pseudomonadota</taxon>
        <taxon>Betaproteobacteria</taxon>
        <taxon>Nitrosomonadales</taxon>
        <taxon>Gallionellaceae</taxon>
        <taxon>Sideroxyarcus</taxon>
    </lineage>
</organism>
<gene>
    <name evidence="2" type="ORF">MIZ01_1735</name>
</gene>
<dbReference type="InterPro" id="IPR018488">
    <property type="entry name" value="cNMP-bd_CS"/>
</dbReference>
<dbReference type="PRINTS" id="PR00103">
    <property type="entry name" value="CAMPKINASE"/>
</dbReference>
<dbReference type="PROSITE" id="PS00889">
    <property type="entry name" value="CNMP_BINDING_2"/>
    <property type="match status" value="1"/>
</dbReference>
<dbReference type="GO" id="GO:0005829">
    <property type="term" value="C:cytosol"/>
    <property type="evidence" value="ECO:0007669"/>
    <property type="project" value="TreeGrafter"/>
</dbReference>
<accession>A0AAN2BZB6</accession>
<sequence>MNLAELFRHETDLQPLQAGQTLFNEGEKGELMYVLMSGQASIFVRGKLVEIAEAGAMVGEMAMIDDVTRTATVIAMTDCTLLPLDRRRFNFLVQQTPNFALHVMRVIADRLRRVDAIL</sequence>
<dbReference type="InterPro" id="IPR000595">
    <property type="entry name" value="cNMP-bd_dom"/>
</dbReference>
<dbReference type="AlphaFoldDB" id="A0AAN2BZB6"/>
<dbReference type="Gene3D" id="2.60.120.10">
    <property type="entry name" value="Jelly Rolls"/>
    <property type="match status" value="1"/>
</dbReference>
<dbReference type="PANTHER" id="PTHR24567">
    <property type="entry name" value="CRP FAMILY TRANSCRIPTIONAL REGULATORY PROTEIN"/>
    <property type="match status" value="1"/>
</dbReference>
<proteinExistence type="predicted"/>
<reference evidence="2 3" key="1">
    <citation type="journal article" date="2022" name="Int. J. Syst. Evol. Microbiol.">
        <title>&lt;i&gt;Sideroxyarcus emersonii&lt;/i&gt; gen. nov. sp. nov., a neutrophilic, microaerobic iron- and thiosulfate-oxidizing bacterium isolated from iron-rich wetland sediment.</title>
        <authorList>
            <person name="Kato S."/>
            <person name="Itoh T."/>
            <person name="Iino T."/>
            <person name="Ohkuma M."/>
        </authorList>
    </citation>
    <scope>NUCLEOTIDE SEQUENCE [LARGE SCALE GENOMIC DNA]</scope>
    <source>
        <strain evidence="2 3">MIZ01</strain>
    </source>
</reference>
<dbReference type="GO" id="GO:0003700">
    <property type="term" value="F:DNA-binding transcription factor activity"/>
    <property type="evidence" value="ECO:0007669"/>
    <property type="project" value="TreeGrafter"/>
</dbReference>
<dbReference type="SMART" id="SM00100">
    <property type="entry name" value="cNMP"/>
    <property type="match status" value="1"/>
</dbReference>
<dbReference type="InterPro" id="IPR018490">
    <property type="entry name" value="cNMP-bd_dom_sf"/>
</dbReference>
<dbReference type="InterPro" id="IPR014710">
    <property type="entry name" value="RmlC-like_jellyroll"/>
</dbReference>
<dbReference type="CDD" id="cd00038">
    <property type="entry name" value="CAP_ED"/>
    <property type="match status" value="1"/>
</dbReference>
<name>A0AAN2BZB6_9PROT</name>